<evidence type="ECO:0000313" key="2">
    <source>
        <dbReference type="EMBL" id="CAB4336993.1"/>
    </source>
</evidence>
<keyword evidence="1" id="KW-1133">Transmembrane helix</keyword>
<keyword evidence="1" id="KW-0472">Membrane</keyword>
<organism evidence="2">
    <name type="scientific">freshwater metagenome</name>
    <dbReference type="NCBI Taxonomy" id="449393"/>
    <lineage>
        <taxon>unclassified sequences</taxon>
        <taxon>metagenomes</taxon>
        <taxon>ecological metagenomes</taxon>
    </lineage>
</organism>
<dbReference type="EMBL" id="CAESAN010000013">
    <property type="protein sequence ID" value="CAB4336993.1"/>
    <property type="molecule type" value="Genomic_DNA"/>
</dbReference>
<protein>
    <submittedName>
        <fullName evidence="2">Unannotated protein</fullName>
    </submittedName>
</protein>
<sequence>MLLPRIAKISLLIVLFLIVSFFVARWLTAENRERAAVTKLLRAEAEGDSAQMLELLDGCAERPACRAVVVSNARRLKASGPVTILRYDSGTSYALSSANGASRVAWDVGGSSAATVQCIEVKRSGNQFINGSITLTSISRPLPGISACPN</sequence>
<keyword evidence="1" id="KW-0812">Transmembrane</keyword>
<accession>A0A6J5ZBP7</accession>
<name>A0A6J5ZBP7_9ZZZZ</name>
<dbReference type="AlphaFoldDB" id="A0A6J5ZBP7"/>
<feature type="transmembrane region" description="Helical" evidence="1">
    <location>
        <begin position="6"/>
        <end position="24"/>
    </location>
</feature>
<proteinExistence type="predicted"/>
<evidence type="ECO:0000256" key="1">
    <source>
        <dbReference type="SAM" id="Phobius"/>
    </source>
</evidence>
<reference evidence="2" key="1">
    <citation type="submission" date="2020-05" db="EMBL/GenBank/DDBJ databases">
        <authorList>
            <person name="Chiriac C."/>
            <person name="Salcher M."/>
            <person name="Ghai R."/>
            <person name="Kavagutti S V."/>
        </authorList>
    </citation>
    <scope>NUCLEOTIDE SEQUENCE</scope>
</reference>
<gene>
    <name evidence="2" type="ORF">UFOPK3547_00255</name>
</gene>